<proteinExistence type="predicted"/>
<dbReference type="Pfam" id="PF02311">
    <property type="entry name" value="AraC_binding"/>
    <property type="match status" value="1"/>
</dbReference>
<dbReference type="PROSITE" id="PS01124">
    <property type="entry name" value="HTH_ARAC_FAMILY_2"/>
    <property type="match status" value="1"/>
</dbReference>
<feature type="domain" description="HTH araC/xylS-type" evidence="4">
    <location>
        <begin position="187"/>
        <end position="285"/>
    </location>
</feature>
<keyword evidence="2" id="KW-0238">DNA-binding</keyword>
<keyword evidence="1" id="KW-0805">Transcription regulation</keyword>
<reference evidence="5" key="1">
    <citation type="submission" date="2023-06" db="EMBL/GenBank/DDBJ databases">
        <title>Genomic of Parafulvivirga corallium.</title>
        <authorList>
            <person name="Wang G."/>
        </authorList>
    </citation>
    <scope>NUCLEOTIDE SEQUENCE</scope>
    <source>
        <strain evidence="5">BMA10</strain>
    </source>
</reference>
<accession>A0ABT8KGP7</accession>
<evidence type="ECO:0000313" key="5">
    <source>
        <dbReference type="EMBL" id="MDN5199884.1"/>
    </source>
</evidence>
<organism evidence="5 6">
    <name type="scientific">Splendidivirga corallicola</name>
    <dbReference type="NCBI Taxonomy" id="3051826"/>
    <lineage>
        <taxon>Bacteria</taxon>
        <taxon>Pseudomonadati</taxon>
        <taxon>Bacteroidota</taxon>
        <taxon>Cytophagia</taxon>
        <taxon>Cytophagales</taxon>
        <taxon>Splendidivirgaceae</taxon>
        <taxon>Splendidivirga</taxon>
    </lineage>
</organism>
<dbReference type="PANTHER" id="PTHR43280">
    <property type="entry name" value="ARAC-FAMILY TRANSCRIPTIONAL REGULATOR"/>
    <property type="match status" value="1"/>
</dbReference>
<dbReference type="InterPro" id="IPR009057">
    <property type="entry name" value="Homeodomain-like_sf"/>
</dbReference>
<gene>
    <name evidence="5" type="ORF">QQ008_00885</name>
</gene>
<evidence type="ECO:0000256" key="3">
    <source>
        <dbReference type="ARBA" id="ARBA00023163"/>
    </source>
</evidence>
<protein>
    <submittedName>
        <fullName evidence="5">AraC family transcriptional regulator</fullName>
    </submittedName>
</protein>
<name>A0ABT8KGP7_9BACT</name>
<dbReference type="InterPro" id="IPR037923">
    <property type="entry name" value="HTH-like"/>
</dbReference>
<sequence>MSLKAVKTYQFPSEVDSKSDFLLSKIDFEQACVANDQIERDFFNIIWIKEGRAKYHIDFSAFEIKQESVFFLNPGQVFTVESEEVKSGYRIAFSQDFYCVETNHKEIACNGLLFNNIYENPFIVLSNDQCHILQEIIDKLIDEFEQSGAAHGEMLNALLKQFLIKATRFKVEQQEPHAKDDDHDIVLKFSQLVEKHFREKHAVSDYADMLGISPKTLSKKFLLLKQRKPSDFVKDRLILEAKRELHFSDRSIKEIAYGLGFEDPAYFVRFFKKITNKTPKTYRYSFV</sequence>
<comment type="caution">
    <text evidence="5">The sequence shown here is derived from an EMBL/GenBank/DDBJ whole genome shotgun (WGS) entry which is preliminary data.</text>
</comment>
<evidence type="ECO:0000256" key="1">
    <source>
        <dbReference type="ARBA" id="ARBA00023015"/>
    </source>
</evidence>
<dbReference type="InterPro" id="IPR003313">
    <property type="entry name" value="AraC-bd"/>
</dbReference>
<dbReference type="Pfam" id="PF12833">
    <property type="entry name" value="HTH_18"/>
    <property type="match status" value="1"/>
</dbReference>
<keyword evidence="6" id="KW-1185">Reference proteome</keyword>
<dbReference type="InterPro" id="IPR018060">
    <property type="entry name" value="HTH_AraC"/>
</dbReference>
<dbReference type="PANTHER" id="PTHR43280:SF32">
    <property type="entry name" value="TRANSCRIPTIONAL REGULATORY PROTEIN"/>
    <property type="match status" value="1"/>
</dbReference>
<evidence type="ECO:0000256" key="2">
    <source>
        <dbReference type="ARBA" id="ARBA00023125"/>
    </source>
</evidence>
<dbReference type="PRINTS" id="PR00032">
    <property type="entry name" value="HTHARAC"/>
</dbReference>
<dbReference type="EMBL" id="JAUJEA010000001">
    <property type="protein sequence ID" value="MDN5199884.1"/>
    <property type="molecule type" value="Genomic_DNA"/>
</dbReference>
<dbReference type="Proteomes" id="UP001172082">
    <property type="component" value="Unassembled WGS sequence"/>
</dbReference>
<dbReference type="RefSeq" id="WP_346749915.1">
    <property type="nucleotide sequence ID" value="NZ_JAUJEA010000001.1"/>
</dbReference>
<dbReference type="InterPro" id="IPR020449">
    <property type="entry name" value="Tscrpt_reg_AraC-type_HTH"/>
</dbReference>
<dbReference type="SUPFAM" id="SSF51215">
    <property type="entry name" value="Regulatory protein AraC"/>
    <property type="match status" value="1"/>
</dbReference>
<evidence type="ECO:0000313" key="6">
    <source>
        <dbReference type="Proteomes" id="UP001172082"/>
    </source>
</evidence>
<keyword evidence="3" id="KW-0804">Transcription</keyword>
<dbReference type="SMART" id="SM00342">
    <property type="entry name" value="HTH_ARAC"/>
    <property type="match status" value="1"/>
</dbReference>
<evidence type="ECO:0000259" key="4">
    <source>
        <dbReference type="PROSITE" id="PS01124"/>
    </source>
</evidence>
<dbReference type="SUPFAM" id="SSF46689">
    <property type="entry name" value="Homeodomain-like"/>
    <property type="match status" value="1"/>
</dbReference>
<dbReference type="Gene3D" id="1.10.10.60">
    <property type="entry name" value="Homeodomain-like"/>
    <property type="match status" value="1"/>
</dbReference>